<dbReference type="Pfam" id="PF14246">
    <property type="entry name" value="TetR_C_7"/>
    <property type="match status" value="1"/>
</dbReference>
<dbReference type="SUPFAM" id="SSF48498">
    <property type="entry name" value="Tetracyclin repressor-like, C-terminal domain"/>
    <property type="match status" value="1"/>
</dbReference>
<reference evidence="7 8" key="1">
    <citation type="submission" date="2019-03" db="EMBL/GenBank/DDBJ databases">
        <title>Genomic Encyclopedia of Type Strains, Phase IV (KMG-IV): sequencing the most valuable type-strain genomes for metagenomic binning, comparative biology and taxonomic classification.</title>
        <authorList>
            <person name="Goeker M."/>
        </authorList>
    </citation>
    <scope>NUCLEOTIDE SEQUENCE [LARGE SCALE GENOMIC DNA]</scope>
    <source>
        <strain evidence="7 8">JA181</strain>
    </source>
</reference>
<dbReference type="PANTHER" id="PTHR30055">
    <property type="entry name" value="HTH-TYPE TRANSCRIPTIONAL REGULATOR RUTR"/>
    <property type="match status" value="1"/>
</dbReference>
<evidence type="ECO:0000256" key="4">
    <source>
        <dbReference type="PROSITE-ProRule" id="PRU00335"/>
    </source>
</evidence>
<organism evidence="7 8">
    <name type="scientific">Rhodovulum visakhapatnamense</name>
    <dbReference type="NCBI Taxonomy" id="364297"/>
    <lineage>
        <taxon>Bacteria</taxon>
        <taxon>Pseudomonadati</taxon>
        <taxon>Pseudomonadota</taxon>
        <taxon>Alphaproteobacteria</taxon>
        <taxon>Rhodobacterales</taxon>
        <taxon>Paracoccaceae</taxon>
        <taxon>Rhodovulum</taxon>
    </lineage>
</organism>
<dbReference type="PRINTS" id="PR00455">
    <property type="entry name" value="HTHTETR"/>
</dbReference>
<dbReference type="GO" id="GO:0000976">
    <property type="term" value="F:transcription cis-regulatory region binding"/>
    <property type="evidence" value="ECO:0007669"/>
    <property type="project" value="TreeGrafter"/>
</dbReference>
<evidence type="ECO:0000313" key="8">
    <source>
        <dbReference type="Proteomes" id="UP000295484"/>
    </source>
</evidence>
<feature type="domain" description="HTH tetR-type" evidence="6">
    <location>
        <begin position="28"/>
        <end position="88"/>
    </location>
</feature>
<evidence type="ECO:0000256" key="5">
    <source>
        <dbReference type="SAM" id="MobiDB-lite"/>
    </source>
</evidence>
<dbReference type="InterPro" id="IPR039536">
    <property type="entry name" value="TetR_C_Proteobacteria"/>
</dbReference>
<proteinExistence type="predicted"/>
<evidence type="ECO:0000256" key="3">
    <source>
        <dbReference type="ARBA" id="ARBA00023163"/>
    </source>
</evidence>
<dbReference type="InterPro" id="IPR001647">
    <property type="entry name" value="HTH_TetR"/>
</dbReference>
<evidence type="ECO:0000313" key="7">
    <source>
        <dbReference type="EMBL" id="TDX29258.1"/>
    </source>
</evidence>
<keyword evidence="2 4" id="KW-0238">DNA-binding</keyword>
<dbReference type="PROSITE" id="PS01081">
    <property type="entry name" value="HTH_TETR_1"/>
    <property type="match status" value="1"/>
</dbReference>
<keyword evidence="1" id="KW-0805">Transcription regulation</keyword>
<comment type="caution">
    <text evidence="7">The sequence shown here is derived from an EMBL/GenBank/DDBJ whole genome shotgun (WGS) entry which is preliminary data.</text>
</comment>
<feature type="DNA-binding region" description="H-T-H motif" evidence="4">
    <location>
        <begin position="51"/>
        <end position="70"/>
    </location>
</feature>
<name>A0A4R8FUQ8_9RHOB</name>
<dbReference type="PANTHER" id="PTHR30055:SF146">
    <property type="entry name" value="HTH-TYPE TRANSCRIPTIONAL DUAL REGULATOR CECR"/>
    <property type="match status" value="1"/>
</dbReference>
<dbReference type="PROSITE" id="PS50977">
    <property type="entry name" value="HTH_TETR_2"/>
    <property type="match status" value="1"/>
</dbReference>
<gene>
    <name evidence="7" type="ORF">EV657_10979</name>
</gene>
<dbReference type="InterPro" id="IPR023772">
    <property type="entry name" value="DNA-bd_HTH_TetR-type_CS"/>
</dbReference>
<evidence type="ECO:0000256" key="1">
    <source>
        <dbReference type="ARBA" id="ARBA00023015"/>
    </source>
</evidence>
<evidence type="ECO:0000256" key="2">
    <source>
        <dbReference type="ARBA" id="ARBA00023125"/>
    </source>
</evidence>
<dbReference type="InterPro" id="IPR009057">
    <property type="entry name" value="Homeodomain-like_sf"/>
</dbReference>
<dbReference type="Gene3D" id="1.10.10.60">
    <property type="entry name" value="Homeodomain-like"/>
    <property type="match status" value="1"/>
</dbReference>
<protein>
    <submittedName>
        <fullName evidence="7">TetR family transcriptional regulator</fullName>
    </submittedName>
</protein>
<dbReference type="Gene3D" id="1.10.357.10">
    <property type="entry name" value="Tetracycline Repressor, domain 2"/>
    <property type="match status" value="1"/>
</dbReference>
<dbReference type="GO" id="GO:0003700">
    <property type="term" value="F:DNA-binding transcription factor activity"/>
    <property type="evidence" value="ECO:0007669"/>
    <property type="project" value="TreeGrafter"/>
</dbReference>
<dbReference type="AlphaFoldDB" id="A0A4R8FUQ8"/>
<sequence>MPQGASRTDSDTCPGGRVCRRHAAGEDPAKRDQILQGAMKEFLEKGFDGASMNEICRAAGVSKGTLYVYFEDKLDLFVALVARERQAIFAGFDALLKGDLPLEDKLTRFGQRLASTICTDHVIQWQRTIAGIVDRMPELGARFYEAAAQRTHDDLNALLRRERAAGRLDVPDPERASAQFIELTVAGIWRARLFGKRRTDPEPDEIEASVASAVQVFMAAYGRTSG</sequence>
<dbReference type="RefSeq" id="WP_134077809.1">
    <property type="nucleotide sequence ID" value="NZ_SOEB01000009.1"/>
</dbReference>
<keyword evidence="3" id="KW-0804">Transcription</keyword>
<dbReference type="EMBL" id="SOEB01000009">
    <property type="protein sequence ID" value="TDX29258.1"/>
    <property type="molecule type" value="Genomic_DNA"/>
</dbReference>
<dbReference type="InterPro" id="IPR036271">
    <property type="entry name" value="Tet_transcr_reg_TetR-rel_C_sf"/>
</dbReference>
<feature type="region of interest" description="Disordered" evidence="5">
    <location>
        <begin position="1"/>
        <end position="21"/>
    </location>
</feature>
<dbReference type="Proteomes" id="UP000295484">
    <property type="component" value="Unassembled WGS sequence"/>
</dbReference>
<dbReference type="FunFam" id="1.10.10.60:FF:000141">
    <property type="entry name" value="TetR family transcriptional regulator"/>
    <property type="match status" value="1"/>
</dbReference>
<dbReference type="InterPro" id="IPR050109">
    <property type="entry name" value="HTH-type_TetR-like_transc_reg"/>
</dbReference>
<dbReference type="SUPFAM" id="SSF46689">
    <property type="entry name" value="Homeodomain-like"/>
    <property type="match status" value="1"/>
</dbReference>
<evidence type="ECO:0000259" key="6">
    <source>
        <dbReference type="PROSITE" id="PS50977"/>
    </source>
</evidence>
<dbReference type="Pfam" id="PF00440">
    <property type="entry name" value="TetR_N"/>
    <property type="match status" value="1"/>
</dbReference>
<accession>A0A4R8FUQ8</accession>